<dbReference type="GO" id="GO:0052689">
    <property type="term" value="F:carboxylic ester hydrolase activity"/>
    <property type="evidence" value="ECO:0007669"/>
    <property type="project" value="UniProtKB-ARBA"/>
</dbReference>
<feature type="domain" description="PET hydrolase/cutinase-like" evidence="4">
    <location>
        <begin position="28"/>
        <end position="286"/>
    </location>
</feature>
<proteinExistence type="inferred from homology"/>
<feature type="chain" id="PRO_5038835913" description="PET hydrolase/cutinase-like domain-containing protein" evidence="3">
    <location>
        <begin position="22"/>
        <end position="289"/>
    </location>
</feature>
<keyword evidence="2" id="KW-0378">Hydrolase</keyword>
<evidence type="ECO:0000259" key="4">
    <source>
        <dbReference type="Pfam" id="PF12740"/>
    </source>
</evidence>
<dbReference type="OrthoDB" id="5171482at2"/>
<evidence type="ECO:0000256" key="2">
    <source>
        <dbReference type="ARBA" id="ARBA00022801"/>
    </source>
</evidence>
<dbReference type="SUPFAM" id="SSF53474">
    <property type="entry name" value="alpha/beta-Hydrolases"/>
    <property type="match status" value="1"/>
</dbReference>
<gene>
    <name evidence="5" type="ORF">AOZ06_24465</name>
</gene>
<organism evidence="5 6">
    <name type="scientific">Kibdelosporangium phytohabitans</name>
    <dbReference type="NCBI Taxonomy" id="860235"/>
    <lineage>
        <taxon>Bacteria</taxon>
        <taxon>Bacillati</taxon>
        <taxon>Actinomycetota</taxon>
        <taxon>Actinomycetes</taxon>
        <taxon>Pseudonocardiales</taxon>
        <taxon>Pseudonocardiaceae</taxon>
        <taxon>Kibdelosporangium</taxon>
    </lineage>
</organism>
<dbReference type="PANTHER" id="PTHR22946:SF9">
    <property type="entry name" value="POLYKETIDE TRANSFERASE AF380"/>
    <property type="match status" value="1"/>
</dbReference>
<dbReference type="Pfam" id="PF12740">
    <property type="entry name" value="PETase"/>
    <property type="match status" value="1"/>
</dbReference>
<comment type="similarity">
    <text evidence="1">Belongs to the AB hydrolase superfamily.</text>
</comment>
<accession>A0A0N9IER5</accession>
<dbReference type="SMR" id="A0A0N9IER5"/>
<dbReference type="InterPro" id="IPR029058">
    <property type="entry name" value="AB_hydrolase_fold"/>
</dbReference>
<feature type="signal peptide" evidence="3">
    <location>
        <begin position="1"/>
        <end position="21"/>
    </location>
</feature>
<protein>
    <recommendedName>
        <fullName evidence="4">PET hydrolase/cutinase-like domain-containing protein</fullName>
    </recommendedName>
</protein>
<dbReference type="Proteomes" id="UP000063699">
    <property type="component" value="Chromosome"/>
</dbReference>
<dbReference type="InterPro" id="IPR050261">
    <property type="entry name" value="FrsA_esterase"/>
</dbReference>
<name>A0A0N9IER5_9PSEU</name>
<dbReference type="KEGG" id="kphy:AOZ06_24465"/>
<dbReference type="Gene3D" id="3.40.50.1820">
    <property type="entry name" value="alpha/beta hydrolase"/>
    <property type="match status" value="1"/>
</dbReference>
<keyword evidence="3" id="KW-0732">Signal</keyword>
<dbReference type="InterPro" id="IPR041127">
    <property type="entry name" value="PET_hydrolase/cutinase-like"/>
</dbReference>
<reference evidence="5 6" key="1">
    <citation type="submission" date="2015-07" db="EMBL/GenBank/DDBJ databases">
        <title>Genome sequencing of Kibdelosporangium phytohabitans.</title>
        <authorList>
            <person name="Qin S."/>
            <person name="Xing K."/>
        </authorList>
    </citation>
    <scope>NUCLEOTIDE SEQUENCE [LARGE SCALE GENOMIC DNA]</scope>
    <source>
        <strain evidence="5 6">KLBMP1111</strain>
    </source>
</reference>
<dbReference type="STRING" id="860235.AOZ06_24465"/>
<dbReference type="RefSeq" id="WP_054296882.1">
    <property type="nucleotide sequence ID" value="NZ_CP012752.1"/>
</dbReference>
<dbReference type="EMBL" id="CP012752">
    <property type="protein sequence ID" value="ALG15028.1"/>
    <property type="molecule type" value="Genomic_DNA"/>
</dbReference>
<evidence type="ECO:0000256" key="1">
    <source>
        <dbReference type="ARBA" id="ARBA00008645"/>
    </source>
</evidence>
<evidence type="ECO:0000313" key="5">
    <source>
        <dbReference type="EMBL" id="ALG15028.1"/>
    </source>
</evidence>
<sequence>MFRRSIVLLAAVLAFSPGVAAAGASAPAANPYERGPAPTEQALLAPLGSFTYSTVVVPRSQVTGFGGGTIYYPDDTSQGTYGGVVAVPGFVSPEGAVAWLGPHMASRGFVVFTIATTSPFDQPTARGKQLLAALDHLTQRTPDAVRKRLDPARLAVTGHSMGGGGALYASGARPGIKAAIPLAPYNQDKTWNEVATPTLVVGGSADQIASVDKHARPFYNSLTGARDRGLLNVAAADHGDFTQENSITGRYAAAWLKRFVDEDTRYDQYLCPATGGPGVTEYSASCPLS</sequence>
<evidence type="ECO:0000313" key="6">
    <source>
        <dbReference type="Proteomes" id="UP000063699"/>
    </source>
</evidence>
<evidence type="ECO:0000256" key="3">
    <source>
        <dbReference type="SAM" id="SignalP"/>
    </source>
</evidence>
<dbReference type="PANTHER" id="PTHR22946">
    <property type="entry name" value="DIENELACTONE HYDROLASE DOMAIN-CONTAINING PROTEIN-RELATED"/>
    <property type="match status" value="1"/>
</dbReference>
<dbReference type="AlphaFoldDB" id="A0A0N9IER5"/>
<keyword evidence="6" id="KW-1185">Reference proteome</keyword>